<keyword evidence="4" id="KW-0813">Transport</keyword>
<evidence type="ECO:0000256" key="1">
    <source>
        <dbReference type="ARBA" id="ARBA00004163"/>
    </source>
</evidence>
<dbReference type="RefSeq" id="XP_009043841.1">
    <property type="nucleotide sequence ID" value="XM_009045593.1"/>
</dbReference>
<keyword evidence="6" id="KW-0256">Endoplasmic reticulum</keyword>
<dbReference type="PANTHER" id="PTHR13050:SF7">
    <property type="entry name" value="VESICLE TRANSPORT PROTEIN USE1"/>
    <property type="match status" value="1"/>
</dbReference>
<evidence type="ECO:0000256" key="4">
    <source>
        <dbReference type="ARBA" id="ARBA00022448"/>
    </source>
</evidence>
<keyword evidence="5 12" id="KW-0812">Transmembrane</keyword>
<feature type="transmembrane region" description="Helical" evidence="12">
    <location>
        <begin position="230"/>
        <end position="250"/>
    </location>
</feature>
<comment type="similarity">
    <text evidence="2">Belongs to the USE1 family.</text>
</comment>
<evidence type="ECO:0000313" key="13">
    <source>
        <dbReference type="EMBL" id="ESP05296.1"/>
    </source>
</evidence>
<reference evidence="13 14" key="1">
    <citation type="journal article" date="2013" name="Nature">
        <title>Insights into bilaterian evolution from three spiralian genomes.</title>
        <authorList>
            <person name="Simakov O."/>
            <person name="Marletaz F."/>
            <person name="Cho S.J."/>
            <person name="Edsinger-Gonzales E."/>
            <person name="Havlak P."/>
            <person name="Hellsten U."/>
            <person name="Kuo D.H."/>
            <person name="Larsson T."/>
            <person name="Lv J."/>
            <person name="Arendt D."/>
            <person name="Savage R."/>
            <person name="Osoegawa K."/>
            <person name="de Jong P."/>
            <person name="Grimwood J."/>
            <person name="Chapman J.A."/>
            <person name="Shapiro H."/>
            <person name="Aerts A."/>
            <person name="Otillar R.P."/>
            <person name="Terry A.Y."/>
            <person name="Boore J.L."/>
            <person name="Grigoriev I.V."/>
            <person name="Lindberg D.R."/>
            <person name="Seaver E.C."/>
            <person name="Weisblat D.A."/>
            <person name="Putnam N.H."/>
            <person name="Rokhsar D.S."/>
        </authorList>
    </citation>
    <scope>NUCLEOTIDE SEQUENCE [LARGE SCALE GENOMIC DNA]</scope>
</reference>
<dbReference type="InterPro" id="IPR019150">
    <property type="entry name" value="Vesicle_transport_protein_Use1"/>
</dbReference>
<keyword evidence="14" id="KW-1185">Reference proteome</keyword>
<keyword evidence="10 12" id="KW-0472">Membrane</keyword>
<dbReference type="STRING" id="225164.V4BC98"/>
<evidence type="ECO:0000256" key="5">
    <source>
        <dbReference type="ARBA" id="ARBA00022692"/>
    </source>
</evidence>
<evidence type="ECO:0000313" key="14">
    <source>
        <dbReference type="Proteomes" id="UP000030746"/>
    </source>
</evidence>
<dbReference type="GO" id="GO:0031201">
    <property type="term" value="C:SNARE complex"/>
    <property type="evidence" value="ECO:0007669"/>
    <property type="project" value="TreeGrafter"/>
</dbReference>
<dbReference type="GeneID" id="20229670"/>
<dbReference type="GO" id="GO:0015031">
    <property type="term" value="P:protein transport"/>
    <property type="evidence" value="ECO:0007669"/>
    <property type="project" value="UniProtKB-KW"/>
</dbReference>
<keyword evidence="9 12" id="KW-1133">Transmembrane helix</keyword>
<dbReference type="KEGG" id="lgi:LOTGIDRAFT_102889"/>
<evidence type="ECO:0000256" key="11">
    <source>
        <dbReference type="ARBA" id="ARBA00032711"/>
    </source>
</evidence>
<accession>V4BC98</accession>
<evidence type="ECO:0000256" key="2">
    <source>
        <dbReference type="ARBA" id="ARBA00007891"/>
    </source>
</evidence>
<evidence type="ECO:0000256" key="12">
    <source>
        <dbReference type="SAM" id="Phobius"/>
    </source>
</evidence>
<dbReference type="GO" id="GO:0006890">
    <property type="term" value="P:retrograde vesicle-mediated transport, Golgi to endoplasmic reticulum"/>
    <property type="evidence" value="ECO:0007669"/>
    <property type="project" value="TreeGrafter"/>
</dbReference>
<dbReference type="CDD" id="cd15860">
    <property type="entry name" value="SNARE_USE1"/>
    <property type="match status" value="1"/>
</dbReference>
<protein>
    <recommendedName>
        <fullName evidence="3">Vesicle transport protein USE1</fullName>
    </recommendedName>
    <alternativeName>
        <fullName evidence="11">USE1-like protein</fullName>
    </alternativeName>
</protein>
<evidence type="ECO:0000256" key="6">
    <source>
        <dbReference type="ARBA" id="ARBA00022824"/>
    </source>
</evidence>
<dbReference type="AlphaFoldDB" id="V4BC98"/>
<dbReference type="GO" id="GO:0005789">
    <property type="term" value="C:endoplasmic reticulum membrane"/>
    <property type="evidence" value="ECO:0007669"/>
    <property type="project" value="UniProtKB-SubCell"/>
</dbReference>
<evidence type="ECO:0000256" key="10">
    <source>
        <dbReference type="ARBA" id="ARBA00023136"/>
    </source>
</evidence>
<organism evidence="13 14">
    <name type="scientific">Lottia gigantea</name>
    <name type="common">Giant owl limpet</name>
    <dbReference type="NCBI Taxonomy" id="225164"/>
    <lineage>
        <taxon>Eukaryota</taxon>
        <taxon>Metazoa</taxon>
        <taxon>Spiralia</taxon>
        <taxon>Lophotrochozoa</taxon>
        <taxon>Mollusca</taxon>
        <taxon>Gastropoda</taxon>
        <taxon>Patellogastropoda</taxon>
        <taxon>Lottioidea</taxon>
        <taxon>Lottiidae</taxon>
        <taxon>Lottia</taxon>
    </lineage>
</organism>
<dbReference type="Proteomes" id="UP000030746">
    <property type="component" value="Unassembled WGS sequence"/>
</dbReference>
<keyword evidence="7" id="KW-0931">ER-Golgi transport</keyword>
<dbReference type="HOGENOM" id="CLU_087320_0_0_1"/>
<dbReference type="CTD" id="20229670"/>
<evidence type="ECO:0000256" key="3">
    <source>
        <dbReference type="ARBA" id="ARBA00015843"/>
    </source>
</evidence>
<evidence type="ECO:0000256" key="7">
    <source>
        <dbReference type="ARBA" id="ARBA00022892"/>
    </source>
</evidence>
<sequence>MAATKQEINFTRLLNRCEVMLADQNNNDWRITKYASALQQQLIDLKRSQSKPPPDTLAEYCRKVEVLKGLVEAKQMPTVSEKILVTDRIPSVTSTNTHTKELQISAKSKYRKEQKEELFESKGILHLIIISWNNNMGYYTEAALATVCVNKQEENDIDTILQHHHQIQEKLADELLNLTRNLKDNIKVSSKIVVEDTKKIQDSTKLSDVNYFKLKVESDKLESHTKACSWWIWIMLVMVMVTFLWMIMFMKMFPKK</sequence>
<dbReference type="Pfam" id="PF09753">
    <property type="entry name" value="Use1"/>
    <property type="match status" value="1"/>
</dbReference>
<dbReference type="GO" id="GO:0005484">
    <property type="term" value="F:SNAP receptor activity"/>
    <property type="evidence" value="ECO:0007669"/>
    <property type="project" value="TreeGrafter"/>
</dbReference>
<dbReference type="OMA" id="KYYTNAQ"/>
<proteinExistence type="inferred from homology"/>
<evidence type="ECO:0000256" key="9">
    <source>
        <dbReference type="ARBA" id="ARBA00022989"/>
    </source>
</evidence>
<keyword evidence="8" id="KW-0653">Protein transport</keyword>
<name>V4BC98_LOTGI</name>
<evidence type="ECO:0000256" key="8">
    <source>
        <dbReference type="ARBA" id="ARBA00022927"/>
    </source>
</evidence>
<comment type="subcellular location">
    <subcellularLocation>
        <location evidence="1">Endoplasmic reticulum membrane</location>
        <topology evidence="1">Single-pass type IV membrane protein</topology>
    </subcellularLocation>
</comment>
<dbReference type="EMBL" id="KB199650">
    <property type="protein sequence ID" value="ESP05296.1"/>
    <property type="molecule type" value="Genomic_DNA"/>
</dbReference>
<dbReference type="PANTHER" id="PTHR13050">
    <property type="entry name" value="USE1-LIKE PROTEIN"/>
    <property type="match status" value="1"/>
</dbReference>
<dbReference type="OrthoDB" id="4506189at2759"/>
<gene>
    <name evidence="13" type="ORF">LOTGIDRAFT_102889</name>
</gene>